<dbReference type="InterPro" id="IPR006076">
    <property type="entry name" value="FAD-dep_OxRdtase"/>
</dbReference>
<evidence type="ECO:0000256" key="2">
    <source>
        <dbReference type="ARBA" id="ARBA00022630"/>
    </source>
</evidence>
<dbReference type="RefSeq" id="WP_089417364.1">
    <property type="nucleotide sequence ID" value="NZ_CP022423.1"/>
</dbReference>
<dbReference type="PANTHER" id="PTHR43104:SF4">
    <property type="entry name" value="L-2-HYDROXYGLUTARATE DEHYDROGENASE, MITOCHONDRIAL"/>
    <property type="match status" value="1"/>
</dbReference>
<dbReference type="OrthoDB" id="9801699at2"/>
<name>A0A221KHE8_VITFI</name>
<protein>
    <submittedName>
        <fullName evidence="7">FAD-dependent oxidoreductase</fullName>
    </submittedName>
</protein>
<evidence type="ECO:0000256" key="1">
    <source>
        <dbReference type="ARBA" id="ARBA00001974"/>
    </source>
</evidence>
<dbReference type="GO" id="GO:0047545">
    <property type="term" value="F:(S)-2-hydroxyglutarate dehydrogenase activity"/>
    <property type="evidence" value="ECO:0007669"/>
    <property type="project" value="TreeGrafter"/>
</dbReference>
<keyword evidence="2" id="KW-0285">Flavoprotein</keyword>
<gene>
    <name evidence="7" type="ORF">VITFI_CDS2659</name>
</gene>
<dbReference type="AlphaFoldDB" id="A0A221KHE8"/>
<evidence type="ECO:0000256" key="5">
    <source>
        <dbReference type="ARBA" id="ARBA00037941"/>
    </source>
</evidence>
<dbReference type="SUPFAM" id="SSF51905">
    <property type="entry name" value="FAD/NAD(P)-binding domain"/>
    <property type="match status" value="1"/>
</dbReference>
<dbReference type="Proteomes" id="UP000199729">
    <property type="component" value="Chromosome"/>
</dbReference>
<keyword evidence="3" id="KW-0274">FAD</keyword>
<feature type="domain" description="FAD dependent oxidoreductase" evidence="6">
    <location>
        <begin position="5"/>
        <end position="364"/>
    </location>
</feature>
<dbReference type="EMBL" id="CP022423">
    <property type="protein sequence ID" value="ASM78436.1"/>
    <property type="molecule type" value="Genomic_DNA"/>
</dbReference>
<sequence length="374" mass="39406">MDTLDTLIIGAGVIGLACAATLARAGRDVLIVEAKDRFGSATSARNSEVMHAGLYYPTGSLRARLCVRGRALLQHFCDAHGVPHRRCGKLVVAQSDAETERLRQLLAQGHANGVTDLRWLDGAQARALEPALRCQAALLSPSTGILDSHALMLALLAQAENHGATLVLRTPVEGGQVQPAGDWIVRLGGAMPCTVRVRQIVNAAGLHACQMARALGVDARHIPAAFYAQGAYFSLSGRAPFSHLIYPVPGQSSHLGVHLTLDLAGQARFGPSFRWVDQIDYAIDPQDGAHFETAVRQYWPDLPSGHLQPAYAGVRPKISGPGEPTADFRIDGPDQHGQPGLVNLLGIESPGLTSCLAIAEHVAGLLVGAASGAG</sequence>
<dbReference type="KEGG" id="vff:VITFI_CDS2659"/>
<keyword evidence="8" id="KW-1185">Reference proteome</keyword>
<dbReference type="Pfam" id="PF01266">
    <property type="entry name" value="DAO"/>
    <property type="match status" value="1"/>
</dbReference>
<evidence type="ECO:0000313" key="8">
    <source>
        <dbReference type="Proteomes" id="UP000199729"/>
    </source>
</evidence>
<dbReference type="PANTHER" id="PTHR43104">
    <property type="entry name" value="L-2-HYDROXYGLUTARATE DEHYDROGENASE, MITOCHONDRIAL"/>
    <property type="match status" value="1"/>
</dbReference>
<comment type="similarity">
    <text evidence="5">Belongs to the L2HGDH family.</text>
</comment>
<dbReference type="InterPro" id="IPR036188">
    <property type="entry name" value="FAD/NAD-bd_sf"/>
</dbReference>
<evidence type="ECO:0000313" key="7">
    <source>
        <dbReference type="EMBL" id="ASM78436.1"/>
    </source>
</evidence>
<comment type="cofactor">
    <cofactor evidence="1">
        <name>FAD</name>
        <dbReference type="ChEBI" id="CHEBI:57692"/>
    </cofactor>
</comment>
<dbReference type="Gene3D" id="3.30.9.10">
    <property type="entry name" value="D-Amino Acid Oxidase, subunit A, domain 2"/>
    <property type="match status" value="1"/>
</dbReference>
<evidence type="ECO:0000256" key="4">
    <source>
        <dbReference type="ARBA" id="ARBA00023002"/>
    </source>
</evidence>
<organism evidence="7 8">
    <name type="scientific">Vitreoscilla filiformis</name>
    <dbReference type="NCBI Taxonomy" id="63"/>
    <lineage>
        <taxon>Bacteria</taxon>
        <taxon>Pseudomonadati</taxon>
        <taxon>Pseudomonadota</taxon>
        <taxon>Betaproteobacteria</taxon>
        <taxon>Neisseriales</taxon>
        <taxon>Neisseriaceae</taxon>
        <taxon>Vitreoscilla</taxon>
    </lineage>
</organism>
<dbReference type="Gene3D" id="3.50.50.60">
    <property type="entry name" value="FAD/NAD(P)-binding domain"/>
    <property type="match status" value="1"/>
</dbReference>
<proteinExistence type="inferred from homology"/>
<keyword evidence="4" id="KW-0560">Oxidoreductase</keyword>
<evidence type="ECO:0000259" key="6">
    <source>
        <dbReference type="Pfam" id="PF01266"/>
    </source>
</evidence>
<accession>A0A221KHE8</accession>
<evidence type="ECO:0000256" key="3">
    <source>
        <dbReference type="ARBA" id="ARBA00022827"/>
    </source>
</evidence>
<reference evidence="7 8" key="1">
    <citation type="submission" date="2017-07" db="EMBL/GenBank/DDBJ databases">
        <title>Complete Genome Sequence of the cosmetic ferment Vitreoscilla filiformis (ATCC15551).</title>
        <authorList>
            <person name="Contreras S."/>
            <person name="Sagory-Zalkind P."/>
            <person name="Blanquart H."/>
            <person name="Iltis A."/>
            <person name="Morand S.C."/>
        </authorList>
    </citation>
    <scope>NUCLEOTIDE SEQUENCE [LARGE SCALE GENOMIC DNA]</scope>
    <source>
        <strain evidence="7 8">ATCC 15551</strain>
    </source>
</reference>